<dbReference type="PANTHER" id="PTHR42821">
    <property type="entry name" value="CATALASE"/>
    <property type="match status" value="1"/>
</dbReference>
<feature type="non-terminal residue" evidence="12">
    <location>
        <position position="573"/>
    </location>
</feature>
<dbReference type="EC" id="1.11.1.6" evidence="3"/>
<dbReference type="InterPro" id="IPR024712">
    <property type="entry name" value="Catalase_clade2"/>
</dbReference>
<dbReference type="SUPFAM" id="SSF56634">
    <property type="entry name" value="Heme-dependent catalase-like"/>
    <property type="match status" value="1"/>
</dbReference>
<dbReference type="InterPro" id="IPR010582">
    <property type="entry name" value="Catalase_immune_responsive"/>
</dbReference>
<dbReference type="Gene3D" id="3.40.50.880">
    <property type="match status" value="1"/>
</dbReference>
<dbReference type="SUPFAM" id="SSF52317">
    <property type="entry name" value="Class I glutamine amidotransferase-like"/>
    <property type="match status" value="1"/>
</dbReference>
<accession>A0A261XST7</accession>
<evidence type="ECO:0000256" key="3">
    <source>
        <dbReference type="ARBA" id="ARBA00012314"/>
    </source>
</evidence>
<dbReference type="GO" id="GO:0042744">
    <property type="term" value="P:hydrogen peroxide catabolic process"/>
    <property type="evidence" value="ECO:0007669"/>
    <property type="project" value="UniProtKB-KW"/>
</dbReference>
<dbReference type="Proteomes" id="UP000242875">
    <property type="component" value="Unassembled WGS sequence"/>
</dbReference>
<comment type="cofactor">
    <cofactor evidence="1">
        <name>heme</name>
        <dbReference type="ChEBI" id="CHEBI:30413"/>
    </cofactor>
</comment>
<dbReference type="Gene3D" id="1.20.1370.20">
    <property type="match status" value="1"/>
</dbReference>
<feature type="region of interest" description="Disordered" evidence="10">
    <location>
        <begin position="554"/>
        <end position="573"/>
    </location>
</feature>
<dbReference type="InterPro" id="IPR018028">
    <property type="entry name" value="Catalase"/>
</dbReference>
<dbReference type="CDD" id="cd03132">
    <property type="entry name" value="GATase1_catalase"/>
    <property type="match status" value="1"/>
</dbReference>
<proteinExistence type="inferred from homology"/>
<dbReference type="InterPro" id="IPR002226">
    <property type="entry name" value="Catalase_haem_BS"/>
</dbReference>
<gene>
    <name evidence="12" type="ORF">BZG36_05665</name>
</gene>
<sequence length="573" mass="62821">MSTIIGERGSVETARDMHGFAARFYTDEGNFDIVGINGPVFFINDGILFPDVIHALKPQPNNAIPQATTAHDTAWDFFSQESSSLNLVMLIMAGYGMPRSFRHMDSWGSLQGKVSLLWEEAQKAAGKNADYYRQDLYNAIAAGVYPEWELGVQIMDESDQLAYGFDLLDPTKFVPEELVPITPIGKLTLNRNVANYFAETEQVAFQPGHVVRGIDFSDDPLLQGRLFSYLDTQVNRYGGPNFEQAPINRPRVPVHNNNRDGAAQQFIPTNIAAYSPNTMNYGSAPNRYVSGYLTRQLSPTFADHWSQARMVWNSLSPAEQQIAVNAIRFETSHITSQIIRQNVITQLNMIDNNLAMRVAQVLVDVTVPPPNPTYYNNNVTCGLSVFSGVPTIVGLNFGILASVYSQESMTQAAALAKQFSELGLFVNVVAETLMPGVNLTYSAADAVDFDGVVIASGAENTFFNGTSPLYPLGRPLEIVKNAYQWGKPVGAVGSATNVFSFAGIMTTPGVYLTNDTATLTGDFKAGLMQFKFLDRFPLDPIAYNSSMPSSTGMWHKHGKSASNGNGNDNWQGN</sequence>
<evidence type="ECO:0000256" key="8">
    <source>
        <dbReference type="ARBA" id="ARBA00023004"/>
    </source>
</evidence>
<dbReference type="PANTHER" id="PTHR42821:SF3">
    <property type="entry name" value="CATALASE B"/>
    <property type="match status" value="1"/>
</dbReference>
<comment type="caution">
    <text evidence="12">The sequence shown here is derived from an EMBL/GenBank/DDBJ whole genome shotgun (WGS) entry which is preliminary data.</text>
</comment>
<evidence type="ECO:0000313" key="12">
    <source>
        <dbReference type="EMBL" id="OZJ01429.1"/>
    </source>
</evidence>
<keyword evidence="13" id="KW-1185">Reference proteome</keyword>
<evidence type="ECO:0000256" key="10">
    <source>
        <dbReference type="SAM" id="MobiDB-lite"/>
    </source>
</evidence>
<dbReference type="Pfam" id="PF18011">
    <property type="entry name" value="Catalase_C"/>
    <property type="match status" value="1"/>
</dbReference>
<dbReference type="Gene3D" id="2.40.180.10">
    <property type="entry name" value="Catalase core domain"/>
    <property type="match status" value="2"/>
</dbReference>
<dbReference type="InterPro" id="IPR043156">
    <property type="entry name" value="Catalase_clade2_helical"/>
</dbReference>
<evidence type="ECO:0000256" key="2">
    <source>
        <dbReference type="ARBA" id="ARBA00005329"/>
    </source>
</evidence>
<name>A0A261XST7_9FUNG</name>
<keyword evidence="4" id="KW-0575">Peroxidase</keyword>
<dbReference type="PROSITE" id="PS00437">
    <property type="entry name" value="CATALASE_1"/>
    <property type="match status" value="1"/>
</dbReference>
<dbReference type="GO" id="GO:0004096">
    <property type="term" value="F:catalase activity"/>
    <property type="evidence" value="ECO:0007669"/>
    <property type="project" value="UniProtKB-EC"/>
</dbReference>
<evidence type="ECO:0000256" key="5">
    <source>
        <dbReference type="ARBA" id="ARBA00022617"/>
    </source>
</evidence>
<dbReference type="PROSITE" id="PS51402">
    <property type="entry name" value="CATALASE_3"/>
    <property type="match status" value="1"/>
</dbReference>
<keyword evidence="7" id="KW-0560">Oxidoreductase</keyword>
<keyword evidence="5" id="KW-0349">Heme</keyword>
<dbReference type="GO" id="GO:0006979">
    <property type="term" value="P:response to oxidative stress"/>
    <property type="evidence" value="ECO:0007669"/>
    <property type="project" value="InterPro"/>
</dbReference>
<keyword evidence="8" id="KW-0408">Iron</keyword>
<dbReference type="GO" id="GO:0046872">
    <property type="term" value="F:metal ion binding"/>
    <property type="evidence" value="ECO:0007669"/>
    <property type="project" value="UniProtKB-KW"/>
</dbReference>
<comment type="similarity">
    <text evidence="2">Belongs to the catalase family.</text>
</comment>
<dbReference type="InterPro" id="IPR041399">
    <property type="entry name" value="Catalase_large_C"/>
</dbReference>
<evidence type="ECO:0000313" key="13">
    <source>
        <dbReference type="Proteomes" id="UP000242875"/>
    </source>
</evidence>
<keyword evidence="6" id="KW-0479">Metal-binding</keyword>
<feature type="compositionally biased region" description="Polar residues" evidence="10">
    <location>
        <begin position="560"/>
        <end position="573"/>
    </location>
</feature>
<protein>
    <recommendedName>
        <fullName evidence="3">catalase</fullName>
        <ecNumber evidence="3">1.11.1.6</ecNumber>
    </recommendedName>
</protein>
<dbReference type="Pfam" id="PF06628">
    <property type="entry name" value="Catalase-rel"/>
    <property type="match status" value="1"/>
</dbReference>
<dbReference type="OrthoDB" id="6880011at2759"/>
<feature type="domain" description="Catalase core" evidence="11">
    <location>
        <begin position="2"/>
        <end position="283"/>
    </location>
</feature>
<dbReference type="SMART" id="SM01060">
    <property type="entry name" value="Catalase"/>
    <property type="match status" value="1"/>
</dbReference>
<dbReference type="InterPro" id="IPR011614">
    <property type="entry name" value="Catalase_core"/>
</dbReference>
<dbReference type="GO" id="GO:0005829">
    <property type="term" value="C:cytosol"/>
    <property type="evidence" value="ECO:0007669"/>
    <property type="project" value="TreeGrafter"/>
</dbReference>
<dbReference type="EMBL" id="MVBO01000376">
    <property type="protein sequence ID" value="OZJ01429.1"/>
    <property type="molecule type" value="Genomic_DNA"/>
</dbReference>
<organism evidence="12 13">
    <name type="scientific">Bifiguratus adelaidae</name>
    <dbReference type="NCBI Taxonomy" id="1938954"/>
    <lineage>
        <taxon>Eukaryota</taxon>
        <taxon>Fungi</taxon>
        <taxon>Fungi incertae sedis</taxon>
        <taxon>Mucoromycota</taxon>
        <taxon>Mucoromycotina</taxon>
        <taxon>Endogonomycetes</taxon>
        <taxon>Endogonales</taxon>
        <taxon>Endogonales incertae sedis</taxon>
        <taxon>Bifiguratus</taxon>
    </lineage>
</organism>
<dbReference type="AlphaFoldDB" id="A0A261XST7"/>
<keyword evidence="9" id="KW-0376">Hydrogen peroxide</keyword>
<dbReference type="Pfam" id="PF00199">
    <property type="entry name" value="Catalase"/>
    <property type="match status" value="1"/>
</dbReference>
<dbReference type="InterPro" id="IPR029062">
    <property type="entry name" value="Class_I_gatase-like"/>
</dbReference>
<evidence type="ECO:0000256" key="4">
    <source>
        <dbReference type="ARBA" id="ARBA00022559"/>
    </source>
</evidence>
<evidence type="ECO:0000256" key="7">
    <source>
        <dbReference type="ARBA" id="ARBA00023002"/>
    </source>
</evidence>
<evidence type="ECO:0000256" key="6">
    <source>
        <dbReference type="ARBA" id="ARBA00022723"/>
    </source>
</evidence>
<evidence type="ECO:0000256" key="1">
    <source>
        <dbReference type="ARBA" id="ARBA00001971"/>
    </source>
</evidence>
<dbReference type="PRINTS" id="PR00067">
    <property type="entry name" value="CATALASE"/>
</dbReference>
<dbReference type="GO" id="GO:0020037">
    <property type="term" value="F:heme binding"/>
    <property type="evidence" value="ECO:0007669"/>
    <property type="project" value="InterPro"/>
</dbReference>
<evidence type="ECO:0000259" key="11">
    <source>
        <dbReference type="SMART" id="SM01060"/>
    </source>
</evidence>
<dbReference type="InterPro" id="IPR020835">
    <property type="entry name" value="Catalase_sf"/>
</dbReference>
<reference evidence="12 13" key="1">
    <citation type="journal article" date="2017" name="Mycologia">
        <title>Bifiguratus adelaidae, gen. et sp. nov., a new member of Mucoromycotina in endophytic and soil-dwelling habitats.</title>
        <authorList>
            <person name="Torres-Cruz T.J."/>
            <person name="Billingsley Tobias T.L."/>
            <person name="Almatruk M."/>
            <person name="Hesse C."/>
            <person name="Kuske C.R."/>
            <person name="Desiro A."/>
            <person name="Benucci G.M."/>
            <person name="Bonito G."/>
            <person name="Stajich J.E."/>
            <person name="Dunlap C."/>
            <person name="Arnold A.E."/>
            <person name="Porras-Alfaro A."/>
        </authorList>
    </citation>
    <scope>NUCLEOTIDE SEQUENCE [LARGE SCALE GENOMIC DNA]</scope>
    <source>
        <strain evidence="12 13">AZ0501</strain>
    </source>
</reference>
<evidence type="ECO:0000256" key="9">
    <source>
        <dbReference type="ARBA" id="ARBA00023324"/>
    </source>
</evidence>